<protein>
    <submittedName>
        <fullName evidence="1">Uncharacterized protein</fullName>
    </submittedName>
</protein>
<evidence type="ECO:0000313" key="2">
    <source>
        <dbReference type="Proteomes" id="UP000236161"/>
    </source>
</evidence>
<dbReference type="Proteomes" id="UP000236161">
    <property type="component" value="Unassembled WGS sequence"/>
</dbReference>
<proteinExistence type="predicted"/>
<dbReference type="EMBL" id="KZ451899">
    <property type="protein sequence ID" value="PKA64920.1"/>
    <property type="molecule type" value="Genomic_DNA"/>
</dbReference>
<keyword evidence="2" id="KW-1185">Reference proteome</keyword>
<reference evidence="1 2" key="1">
    <citation type="journal article" date="2017" name="Nature">
        <title>The Apostasia genome and the evolution of orchids.</title>
        <authorList>
            <person name="Zhang G.Q."/>
            <person name="Liu K.W."/>
            <person name="Li Z."/>
            <person name="Lohaus R."/>
            <person name="Hsiao Y.Y."/>
            <person name="Niu S.C."/>
            <person name="Wang J.Y."/>
            <person name="Lin Y.C."/>
            <person name="Xu Q."/>
            <person name="Chen L.J."/>
            <person name="Yoshida K."/>
            <person name="Fujiwara S."/>
            <person name="Wang Z.W."/>
            <person name="Zhang Y.Q."/>
            <person name="Mitsuda N."/>
            <person name="Wang M."/>
            <person name="Liu G.H."/>
            <person name="Pecoraro L."/>
            <person name="Huang H.X."/>
            <person name="Xiao X.J."/>
            <person name="Lin M."/>
            <person name="Wu X.Y."/>
            <person name="Wu W.L."/>
            <person name="Chen Y.Y."/>
            <person name="Chang S.B."/>
            <person name="Sakamoto S."/>
            <person name="Ohme-Takagi M."/>
            <person name="Yagi M."/>
            <person name="Zeng S.J."/>
            <person name="Shen C.Y."/>
            <person name="Yeh C.M."/>
            <person name="Luo Y.B."/>
            <person name="Tsai W.C."/>
            <person name="Van de Peer Y."/>
            <person name="Liu Z.J."/>
        </authorList>
    </citation>
    <scope>NUCLEOTIDE SEQUENCE [LARGE SCALE GENOMIC DNA]</scope>
    <source>
        <strain evidence="2">cv. Shenzhen</strain>
        <tissue evidence="1">Stem</tissue>
    </source>
</reference>
<dbReference type="AlphaFoldDB" id="A0A2I0BAV5"/>
<accession>A0A2I0BAV5</accession>
<gene>
    <name evidence="1" type="ORF">AXF42_Ash011522</name>
</gene>
<organism evidence="1 2">
    <name type="scientific">Apostasia shenzhenica</name>
    <dbReference type="NCBI Taxonomy" id="1088818"/>
    <lineage>
        <taxon>Eukaryota</taxon>
        <taxon>Viridiplantae</taxon>
        <taxon>Streptophyta</taxon>
        <taxon>Embryophyta</taxon>
        <taxon>Tracheophyta</taxon>
        <taxon>Spermatophyta</taxon>
        <taxon>Magnoliopsida</taxon>
        <taxon>Liliopsida</taxon>
        <taxon>Asparagales</taxon>
        <taxon>Orchidaceae</taxon>
        <taxon>Apostasioideae</taxon>
        <taxon>Apostasia</taxon>
    </lineage>
</organism>
<name>A0A2I0BAV5_9ASPA</name>
<sequence length="129" mass="14139">MPTALQISKTPMRRMSRGLRGHRDDIMAGRIPESQSSEAAGGFIRLRSGRPEAASQDMLVLALSGRNKFRRVRRMLRGFTQGATSHEMQCLPQLALGALQPATFSTWMPITAPCRATHCFLGPTGLVVC</sequence>
<evidence type="ECO:0000313" key="1">
    <source>
        <dbReference type="EMBL" id="PKA64920.1"/>
    </source>
</evidence>